<dbReference type="Proteomes" id="UP000603234">
    <property type="component" value="Unassembled WGS sequence"/>
</dbReference>
<dbReference type="Pfam" id="PF03266">
    <property type="entry name" value="NTPase_1"/>
    <property type="match status" value="1"/>
</dbReference>
<dbReference type="RefSeq" id="WP_186843174.1">
    <property type="nucleotide sequence ID" value="NZ_WJBC01000023.1"/>
</dbReference>
<evidence type="ECO:0000256" key="3">
    <source>
        <dbReference type="ARBA" id="ARBA00022840"/>
    </source>
</evidence>
<dbReference type="InterPro" id="IPR027417">
    <property type="entry name" value="P-loop_NTPase"/>
</dbReference>
<keyword evidence="4" id="KW-0808">Transferase</keyword>
<evidence type="ECO:0000313" key="4">
    <source>
        <dbReference type="EMBL" id="MBC3805289.1"/>
    </source>
</evidence>
<dbReference type="Gene3D" id="3.40.50.300">
    <property type="entry name" value="P-loop containing nucleotide triphosphate hydrolases"/>
    <property type="match status" value="1"/>
</dbReference>
<dbReference type="PANTHER" id="PTHR43146:SF1">
    <property type="entry name" value="CANCER-RELATED NUCLEOSIDE-TRIPHOSPHATASE"/>
    <property type="match status" value="1"/>
</dbReference>
<keyword evidence="4" id="KW-0418">Kinase</keyword>
<dbReference type="PANTHER" id="PTHR43146">
    <property type="entry name" value="CANCER-RELATED NUCLEOSIDE-TRIPHOSPHATASE"/>
    <property type="match status" value="1"/>
</dbReference>
<dbReference type="GO" id="GO:0016301">
    <property type="term" value="F:kinase activity"/>
    <property type="evidence" value="ECO:0007669"/>
    <property type="project" value="UniProtKB-KW"/>
</dbReference>
<dbReference type="SUPFAM" id="SSF52540">
    <property type="entry name" value="P-loop containing nucleoside triphosphate hydrolases"/>
    <property type="match status" value="1"/>
</dbReference>
<accession>A0ABR6WYI1</accession>
<reference evidence="4 5" key="1">
    <citation type="journal article" date="2020" name="mSystems">
        <title>Defining Genomic and Predicted Metabolic Features of the Acetobacterium Genus.</title>
        <authorList>
            <person name="Ross D.E."/>
            <person name="Marshall C.W."/>
            <person name="Gulliver D."/>
            <person name="May H.D."/>
            <person name="Norman R.S."/>
        </authorList>
    </citation>
    <scope>NUCLEOTIDE SEQUENCE [LARGE SCALE GENOMIC DNA]</scope>
    <source>
        <strain evidence="4 5">DSM 8238</strain>
    </source>
</reference>
<dbReference type="InterPro" id="IPR004948">
    <property type="entry name" value="Nuc-triphosphatase_THEP1"/>
</dbReference>
<evidence type="ECO:0000256" key="1">
    <source>
        <dbReference type="ARBA" id="ARBA00022741"/>
    </source>
</evidence>
<evidence type="ECO:0000256" key="2">
    <source>
        <dbReference type="ARBA" id="ARBA00022801"/>
    </source>
</evidence>
<dbReference type="EMBL" id="WJBC01000023">
    <property type="protein sequence ID" value="MBC3805289.1"/>
    <property type="molecule type" value="Genomic_DNA"/>
</dbReference>
<comment type="caution">
    <text evidence="4">The sequence shown here is derived from an EMBL/GenBank/DDBJ whole genome shotgun (WGS) entry which is preliminary data.</text>
</comment>
<keyword evidence="3" id="KW-0067">ATP-binding</keyword>
<proteinExistence type="predicted"/>
<organism evidence="4 5">
    <name type="scientific">Acetobacterium fimetarium</name>
    <dbReference type="NCBI Taxonomy" id="52691"/>
    <lineage>
        <taxon>Bacteria</taxon>
        <taxon>Bacillati</taxon>
        <taxon>Bacillota</taxon>
        <taxon>Clostridia</taxon>
        <taxon>Eubacteriales</taxon>
        <taxon>Eubacteriaceae</taxon>
        <taxon>Acetobacterium</taxon>
    </lineage>
</organism>
<name>A0ABR6WYI1_9FIRM</name>
<gene>
    <name evidence="4" type="ORF">GH808_12765</name>
</gene>
<evidence type="ECO:0000313" key="5">
    <source>
        <dbReference type="Proteomes" id="UP000603234"/>
    </source>
</evidence>
<keyword evidence="2" id="KW-0378">Hydrolase</keyword>
<keyword evidence="1" id="KW-0547">Nucleotide-binding</keyword>
<keyword evidence="5" id="KW-1185">Reference proteome</keyword>
<sequence>MKLFLTGEIQVGKSTVIEKTLALLNITYGGFKTYFGPDRGSGDRLLYLNAADEPNLFTEEKGIVRFRKGCPTWIDTDKFDAYGVELIRAARANSDLLLMDECGNFERDARKFQQEIIASLDDDQPVLGVIKLASSGFTDELRNHPNVKLITVTRENRDELPEMITRLFGF</sequence>
<protein>
    <submittedName>
        <fullName evidence="4">Nucleotide kinase</fullName>
    </submittedName>
</protein>